<accession>A0ABS6JCP0</accession>
<organism evidence="1 2">
    <name type="scientific">Evansella tamaricis</name>
    <dbReference type="NCBI Taxonomy" id="2069301"/>
    <lineage>
        <taxon>Bacteria</taxon>
        <taxon>Bacillati</taxon>
        <taxon>Bacillota</taxon>
        <taxon>Bacilli</taxon>
        <taxon>Bacillales</taxon>
        <taxon>Bacillaceae</taxon>
        <taxon>Evansella</taxon>
    </lineage>
</organism>
<gene>
    <name evidence="1" type="ORF">KS419_06785</name>
</gene>
<sequence>MSKRLELLFTNEGGKSVTISLDDPIEPVDEQIISKVMDDIISYNVFISHDGQLVGKRGARVVSRTVEQIEL</sequence>
<dbReference type="InterPro" id="IPR021321">
    <property type="entry name" value="DUF2922"/>
</dbReference>
<dbReference type="Pfam" id="PF11148">
    <property type="entry name" value="DUF2922"/>
    <property type="match status" value="1"/>
</dbReference>
<keyword evidence="2" id="KW-1185">Reference proteome</keyword>
<protein>
    <submittedName>
        <fullName evidence="1">DUF2922 domain-containing protein</fullName>
    </submittedName>
</protein>
<evidence type="ECO:0000313" key="2">
    <source>
        <dbReference type="Proteomes" id="UP000784880"/>
    </source>
</evidence>
<comment type="caution">
    <text evidence="1">The sequence shown here is derived from an EMBL/GenBank/DDBJ whole genome shotgun (WGS) entry which is preliminary data.</text>
</comment>
<dbReference type="RefSeq" id="WP_217065318.1">
    <property type="nucleotide sequence ID" value="NZ_JAHQCS010000073.1"/>
</dbReference>
<proteinExistence type="predicted"/>
<dbReference type="Proteomes" id="UP000784880">
    <property type="component" value="Unassembled WGS sequence"/>
</dbReference>
<name>A0ABS6JCP0_9BACI</name>
<evidence type="ECO:0000313" key="1">
    <source>
        <dbReference type="EMBL" id="MBU9711434.1"/>
    </source>
</evidence>
<dbReference type="EMBL" id="JAHQCS010000073">
    <property type="protein sequence ID" value="MBU9711434.1"/>
    <property type="molecule type" value="Genomic_DNA"/>
</dbReference>
<reference evidence="1 2" key="1">
    <citation type="submission" date="2021-06" db="EMBL/GenBank/DDBJ databases">
        <title>Bacillus sp. RD4P76, an endophyte from a halophyte.</title>
        <authorList>
            <person name="Sun J.-Q."/>
        </authorList>
    </citation>
    <scope>NUCLEOTIDE SEQUENCE [LARGE SCALE GENOMIC DNA]</scope>
    <source>
        <strain evidence="1 2">CGMCC 1.15917</strain>
    </source>
</reference>